<dbReference type="InterPro" id="IPR017441">
    <property type="entry name" value="Protein_kinase_ATP_BS"/>
</dbReference>
<dbReference type="SMART" id="SM00220">
    <property type="entry name" value="S_TKc"/>
    <property type="match status" value="1"/>
</dbReference>
<dbReference type="CDD" id="cd14014">
    <property type="entry name" value="STKc_PknB_like"/>
    <property type="match status" value="1"/>
</dbReference>
<dbReference type="Gene3D" id="3.30.200.20">
    <property type="entry name" value="Phosphorylase Kinase, domain 1"/>
    <property type="match status" value="1"/>
</dbReference>
<evidence type="ECO:0000256" key="1">
    <source>
        <dbReference type="ARBA" id="ARBA00012513"/>
    </source>
</evidence>
<proteinExistence type="predicted"/>
<feature type="compositionally biased region" description="Pro residues" evidence="8">
    <location>
        <begin position="373"/>
        <end position="387"/>
    </location>
</feature>
<dbReference type="PROSITE" id="PS50011">
    <property type="entry name" value="PROTEIN_KINASE_DOM"/>
    <property type="match status" value="1"/>
</dbReference>
<evidence type="ECO:0000256" key="4">
    <source>
        <dbReference type="ARBA" id="ARBA00022741"/>
    </source>
</evidence>
<feature type="compositionally biased region" description="Low complexity" evidence="8">
    <location>
        <begin position="333"/>
        <end position="372"/>
    </location>
</feature>
<comment type="caution">
    <text evidence="10">The sequence shown here is derived from an EMBL/GenBank/DDBJ whole genome shotgun (WGS) entry which is preliminary data.</text>
</comment>
<evidence type="ECO:0000259" key="9">
    <source>
        <dbReference type="PROSITE" id="PS50011"/>
    </source>
</evidence>
<dbReference type="PANTHER" id="PTHR43289">
    <property type="entry name" value="MITOGEN-ACTIVATED PROTEIN KINASE KINASE KINASE 20-RELATED"/>
    <property type="match status" value="1"/>
</dbReference>
<keyword evidence="2" id="KW-0723">Serine/threonine-protein kinase</keyword>
<dbReference type="EMBL" id="JAVREJ010000002">
    <property type="protein sequence ID" value="MDT0348764.1"/>
    <property type="molecule type" value="Genomic_DNA"/>
</dbReference>
<dbReference type="PANTHER" id="PTHR43289:SF6">
    <property type="entry name" value="SERINE_THREONINE-PROTEIN KINASE NEKL-3"/>
    <property type="match status" value="1"/>
</dbReference>
<protein>
    <recommendedName>
        <fullName evidence="1">non-specific serine/threonine protein kinase</fullName>
        <ecNumber evidence="1">2.7.11.1</ecNumber>
    </recommendedName>
</protein>
<dbReference type="InterPro" id="IPR000719">
    <property type="entry name" value="Prot_kinase_dom"/>
</dbReference>
<keyword evidence="4 7" id="KW-0547">Nucleotide-binding</keyword>
<dbReference type="PROSITE" id="PS00108">
    <property type="entry name" value="PROTEIN_KINASE_ST"/>
    <property type="match status" value="1"/>
</dbReference>
<sequence length="589" mass="60102">MHPDDQQRLIGGRYRLSVQLGSGAMGTVWSGYDEVLRRRVAVKELKVPPGIPQREAMAMRERMLREARALGGLSHPNVITVYDVVDAGGEPMVVLEMVPSRNLATLISEQGVLSTAQAAVVGFATSAALRAAHRAGITHRDVKPGNVLVAHDGQVKLTDFGIARNVADAPMTTAGLVLGSPAYIAPEVAAGQPVTPAADLWGLGATLFAAVEGRPPYDVRGDPVSTITEVVDGEVPRPSAGGPVTDVIAALMVKEPAKRMSLGEVRRRLRPLIGDPDDPLYPGSPDAPTMAARYRVPQGSRGGSGGSGPASSGESGPAGRSAPPATPAPGVPAPQGISSSNPSSAPAPAGAPVSAAPLAASPGPLPEALRTTAPPPAPPPVRAPAPPDEVQTEIRPPAPRPAQLDRPGPVGRTAVGLVAAGAAVVLTGLVGGWAATRAVAGQSPLTTVTVATEAAQLRAHTDDLGFTAQVPENWTERRDDRSVSFVSPDGSEELTVARATSAGEVLSGITPAVLGTADLRPDPPEDVGGGATQVVYRTRDDGVHRTGWVRVVPAGDSVLAVRLTAPGGNSESVSAQLFDTMADAVTPAG</sequence>
<gene>
    <name evidence="10" type="ORF">RM445_04420</name>
</gene>
<feature type="region of interest" description="Disordered" evidence="8">
    <location>
        <begin position="270"/>
        <end position="408"/>
    </location>
</feature>
<keyword evidence="11" id="KW-1185">Reference proteome</keyword>
<organism evidence="10 11">
    <name type="scientific">Pseudonocardia charpentierae</name>
    <dbReference type="NCBI Taxonomy" id="3075545"/>
    <lineage>
        <taxon>Bacteria</taxon>
        <taxon>Bacillati</taxon>
        <taxon>Actinomycetota</taxon>
        <taxon>Actinomycetes</taxon>
        <taxon>Pseudonocardiales</taxon>
        <taxon>Pseudonocardiaceae</taxon>
        <taxon>Pseudonocardia</taxon>
    </lineage>
</organism>
<feature type="compositionally biased region" description="Low complexity" evidence="8">
    <location>
        <begin position="309"/>
        <end position="323"/>
    </location>
</feature>
<evidence type="ECO:0000256" key="5">
    <source>
        <dbReference type="ARBA" id="ARBA00022777"/>
    </source>
</evidence>
<accession>A0ABU2N675</accession>
<dbReference type="InterPro" id="IPR011009">
    <property type="entry name" value="Kinase-like_dom_sf"/>
</dbReference>
<dbReference type="Pfam" id="PF00069">
    <property type="entry name" value="Pkinase"/>
    <property type="match status" value="1"/>
</dbReference>
<name>A0ABU2N675_9PSEU</name>
<dbReference type="PROSITE" id="PS00107">
    <property type="entry name" value="PROTEIN_KINASE_ATP"/>
    <property type="match status" value="1"/>
</dbReference>
<evidence type="ECO:0000313" key="10">
    <source>
        <dbReference type="EMBL" id="MDT0348764.1"/>
    </source>
</evidence>
<evidence type="ECO:0000256" key="6">
    <source>
        <dbReference type="ARBA" id="ARBA00022840"/>
    </source>
</evidence>
<evidence type="ECO:0000256" key="8">
    <source>
        <dbReference type="SAM" id="MobiDB-lite"/>
    </source>
</evidence>
<feature type="domain" description="Protein kinase" evidence="9">
    <location>
        <begin position="14"/>
        <end position="273"/>
    </location>
</feature>
<keyword evidence="6 7" id="KW-0067">ATP-binding</keyword>
<evidence type="ECO:0000313" key="11">
    <source>
        <dbReference type="Proteomes" id="UP001183202"/>
    </source>
</evidence>
<dbReference type="SUPFAM" id="SSF56112">
    <property type="entry name" value="Protein kinase-like (PK-like)"/>
    <property type="match status" value="1"/>
</dbReference>
<keyword evidence="3" id="KW-0808">Transferase</keyword>
<feature type="binding site" evidence="7">
    <location>
        <position position="43"/>
    </location>
    <ligand>
        <name>ATP</name>
        <dbReference type="ChEBI" id="CHEBI:30616"/>
    </ligand>
</feature>
<dbReference type="EC" id="2.7.11.1" evidence="1"/>
<dbReference type="RefSeq" id="WP_311554697.1">
    <property type="nucleotide sequence ID" value="NZ_JAVREJ010000002.1"/>
</dbReference>
<keyword evidence="5 10" id="KW-0418">Kinase</keyword>
<dbReference type="InterPro" id="IPR008271">
    <property type="entry name" value="Ser/Thr_kinase_AS"/>
</dbReference>
<evidence type="ECO:0000256" key="3">
    <source>
        <dbReference type="ARBA" id="ARBA00022679"/>
    </source>
</evidence>
<reference evidence="11" key="1">
    <citation type="submission" date="2023-07" db="EMBL/GenBank/DDBJ databases">
        <title>30 novel species of actinomycetes from the DSMZ collection.</title>
        <authorList>
            <person name="Nouioui I."/>
        </authorList>
    </citation>
    <scope>NUCLEOTIDE SEQUENCE [LARGE SCALE GENOMIC DNA]</scope>
    <source>
        <strain evidence="11">DSM 45834</strain>
    </source>
</reference>
<dbReference type="Proteomes" id="UP001183202">
    <property type="component" value="Unassembled WGS sequence"/>
</dbReference>
<evidence type="ECO:0000256" key="7">
    <source>
        <dbReference type="PROSITE-ProRule" id="PRU10141"/>
    </source>
</evidence>
<evidence type="ECO:0000256" key="2">
    <source>
        <dbReference type="ARBA" id="ARBA00022527"/>
    </source>
</evidence>
<dbReference type="GO" id="GO:0016301">
    <property type="term" value="F:kinase activity"/>
    <property type="evidence" value="ECO:0007669"/>
    <property type="project" value="UniProtKB-KW"/>
</dbReference>
<dbReference type="Gene3D" id="1.10.510.10">
    <property type="entry name" value="Transferase(Phosphotransferase) domain 1"/>
    <property type="match status" value="1"/>
</dbReference>